<dbReference type="OrthoDB" id="10353522at2759"/>
<organism evidence="2 3">
    <name type="scientific">Paramuricea clavata</name>
    <name type="common">Red gorgonian</name>
    <name type="synonym">Violescent sea-whip</name>
    <dbReference type="NCBI Taxonomy" id="317549"/>
    <lineage>
        <taxon>Eukaryota</taxon>
        <taxon>Metazoa</taxon>
        <taxon>Cnidaria</taxon>
        <taxon>Anthozoa</taxon>
        <taxon>Octocorallia</taxon>
        <taxon>Malacalcyonacea</taxon>
        <taxon>Plexauridae</taxon>
        <taxon>Paramuricea</taxon>
    </lineage>
</organism>
<feature type="region of interest" description="Disordered" evidence="1">
    <location>
        <begin position="203"/>
        <end position="255"/>
    </location>
</feature>
<comment type="caution">
    <text evidence="2">The sequence shown here is derived from an EMBL/GenBank/DDBJ whole genome shotgun (WGS) entry which is preliminary data.</text>
</comment>
<gene>
    <name evidence="2" type="ORF">PACLA_8A013581</name>
</gene>
<sequence length="255" mass="29484">MDLHGNIFKEASVECEFSFAEVIENEMEELRDRLLQVYFKDEPTLYDLISDDEKWEEYFHELVTEDDPRELFEDHFHRQLTHRYAGTLAGRTTVKPEKIVRQIALFVGTYYIASYIRSKELLLSPEHNLKCANIMLKIEIRSLGKDLERRDDLCDDLLNEIYRHESKIDEKAAENDELILKNKSRRAKINLLREQLKRLGNSGKCDGAKCGGNVDPPSAKNPSGKSKEKSEKSKKKAEKEKPPSSDSSTTSDEEK</sequence>
<name>A0A7D9JDV0_PARCT</name>
<reference evidence="2" key="1">
    <citation type="submission" date="2020-04" db="EMBL/GenBank/DDBJ databases">
        <authorList>
            <person name="Alioto T."/>
            <person name="Alioto T."/>
            <person name="Gomez Garrido J."/>
        </authorList>
    </citation>
    <scope>NUCLEOTIDE SEQUENCE</scope>
    <source>
        <strain evidence="2">A484AB</strain>
    </source>
</reference>
<proteinExistence type="predicted"/>
<dbReference type="EMBL" id="CACRXK020014816">
    <property type="protein sequence ID" value="CAB4027457.1"/>
    <property type="molecule type" value="Genomic_DNA"/>
</dbReference>
<keyword evidence="3" id="KW-1185">Reference proteome</keyword>
<accession>A0A7D9JDV0</accession>
<dbReference type="Proteomes" id="UP001152795">
    <property type="component" value="Unassembled WGS sequence"/>
</dbReference>
<feature type="compositionally biased region" description="Basic and acidic residues" evidence="1">
    <location>
        <begin position="225"/>
        <end position="243"/>
    </location>
</feature>
<protein>
    <submittedName>
        <fullName evidence="2">Uncharacterized protein</fullName>
    </submittedName>
</protein>
<dbReference type="AlphaFoldDB" id="A0A7D9JDV0"/>
<evidence type="ECO:0000313" key="2">
    <source>
        <dbReference type="EMBL" id="CAB4027457.1"/>
    </source>
</evidence>
<feature type="compositionally biased region" description="Low complexity" evidence="1">
    <location>
        <begin position="244"/>
        <end position="255"/>
    </location>
</feature>
<evidence type="ECO:0000313" key="3">
    <source>
        <dbReference type="Proteomes" id="UP001152795"/>
    </source>
</evidence>
<evidence type="ECO:0000256" key="1">
    <source>
        <dbReference type="SAM" id="MobiDB-lite"/>
    </source>
</evidence>